<gene>
    <name evidence="1" type="ORF">CC86DRAFT_163049</name>
</gene>
<sequence>MGCRLLHYRFATLPPWIDVLTGMSRDDCLRDSYFRPLLMKARSFQGLHFGVLDGSEWMIPFSLLFSCTGVACGYNVGKLWNEGVQVASVTFLGISRTFPTTQCRATSFE</sequence>
<name>A0A6A7AD23_9PLEO</name>
<accession>A0A6A7AD23</accession>
<evidence type="ECO:0000313" key="1">
    <source>
        <dbReference type="EMBL" id="KAF2830567.1"/>
    </source>
</evidence>
<proteinExistence type="predicted"/>
<dbReference type="AlphaFoldDB" id="A0A6A7AD23"/>
<keyword evidence="2" id="KW-1185">Reference proteome</keyword>
<dbReference type="Proteomes" id="UP000799424">
    <property type="component" value="Unassembled WGS sequence"/>
</dbReference>
<dbReference type="EMBL" id="MU006219">
    <property type="protein sequence ID" value="KAF2830567.1"/>
    <property type="molecule type" value="Genomic_DNA"/>
</dbReference>
<organism evidence="1 2">
    <name type="scientific">Ophiobolus disseminans</name>
    <dbReference type="NCBI Taxonomy" id="1469910"/>
    <lineage>
        <taxon>Eukaryota</taxon>
        <taxon>Fungi</taxon>
        <taxon>Dikarya</taxon>
        <taxon>Ascomycota</taxon>
        <taxon>Pezizomycotina</taxon>
        <taxon>Dothideomycetes</taxon>
        <taxon>Pleosporomycetidae</taxon>
        <taxon>Pleosporales</taxon>
        <taxon>Pleosporineae</taxon>
        <taxon>Phaeosphaeriaceae</taxon>
        <taxon>Ophiobolus</taxon>
    </lineage>
</organism>
<evidence type="ECO:0000313" key="2">
    <source>
        <dbReference type="Proteomes" id="UP000799424"/>
    </source>
</evidence>
<protein>
    <submittedName>
        <fullName evidence="1">Uncharacterized protein</fullName>
    </submittedName>
</protein>
<reference evidence="1" key="1">
    <citation type="journal article" date="2020" name="Stud. Mycol.">
        <title>101 Dothideomycetes genomes: a test case for predicting lifestyles and emergence of pathogens.</title>
        <authorList>
            <person name="Haridas S."/>
            <person name="Albert R."/>
            <person name="Binder M."/>
            <person name="Bloem J."/>
            <person name="Labutti K."/>
            <person name="Salamov A."/>
            <person name="Andreopoulos B."/>
            <person name="Baker S."/>
            <person name="Barry K."/>
            <person name="Bills G."/>
            <person name="Bluhm B."/>
            <person name="Cannon C."/>
            <person name="Castanera R."/>
            <person name="Culley D."/>
            <person name="Daum C."/>
            <person name="Ezra D."/>
            <person name="Gonzalez J."/>
            <person name="Henrissat B."/>
            <person name="Kuo A."/>
            <person name="Liang C."/>
            <person name="Lipzen A."/>
            <person name="Lutzoni F."/>
            <person name="Magnuson J."/>
            <person name="Mondo S."/>
            <person name="Nolan M."/>
            <person name="Ohm R."/>
            <person name="Pangilinan J."/>
            <person name="Park H.-J."/>
            <person name="Ramirez L."/>
            <person name="Alfaro M."/>
            <person name="Sun H."/>
            <person name="Tritt A."/>
            <person name="Yoshinaga Y."/>
            <person name="Zwiers L.-H."/>
            <person name="Turgeon B."/>
            <person name="Goodwin S."/>
            <person name="Spatafora J."/>
            <person name="Crous P."/>
            <person name="Grigoriev I."/>
        </authorList>
    </citation>
    <scope>NUCLEOTIDE SEQUENCE</scope>
    <source>
        <strain evidence="1">CBS 113818</strain>
    </source>
</reference>